<dbReference type="EMBL" id="CM035406">
    <property type="protein sequence ID" value="KAH7447388.1"/>
    <property type="molecule type" value="Genomic_DNA"/>
</dbReference>
<comment type="caution">
    <text evidence="2">The sequence shown here is derived from an EMBL/GenBank/DDBJ whole genome shotgun (WGS) entry which is preliminary data.</text>
</comment>
<keyword evidence="3" id="KW-1185">Reference proteome</keyword>
<keyword evidence="1" id="KW-1133">Transmembrane helix</keyword>
<feature type="transmembrane region" description="Helical" evidence="1">
    <location>
        <begin position="60"/>
        <end position="90"/>
    </location>
</feature>
<dbReference type="AlphaFoldDB" id="A0A8T2VJW2"/>
<evidence type="ECO:0000313" key="2">
    <source>
        <dbReference type="EMBL" id="KAH7447388.1"/>
    </source>
</evidence>
<keyword evidence="1" id="KW-0812">Transmembrane</keyword>
<keyword evidence="1" id="KW-0472">Membrane</keyword>
<reference evidence="2" key="1">
    <citation type="submission" date="2021-08" db="EMBL/GenBank/DDBJ databases">
        <title>WGS assembly of Ceratopteris richardii.</title>
        <authorList>
            <person name="Marchant D.B."/>
            <person name="Chen G."/>
            <person name="Jenkins J."/>
            <person name="Shu S."/>
            <person name="Leebens-Mack J."/>
            <person name="Grimwood J."/>
            <person name="Schmutz J."/>
            <person name="Soltis P."/>
            <person name="Soltis D."/>
            <person name="Chen Z.-H."/>
        </authorList>
    </citation>
    <scope>NUCLEOTIDE SEQUENCE</scope>
    <source>
        <strain evidence="2">Whitten #5841</strain>
        <tissue evidence="2">Leaf</tissue>
    </source>
</reference>
<sequence length="120" mass="13667">MIHILPLPLCIVPSLAYPASMLFYIIHVLHRLPYIPCYHGLHSLPYLPCKHGLLRSPFELFVFFVAYILPIASYTVVSGVSNLLIIPYSLCSRKELPMNKNTFLPLEGTIPVQVLRHLKL</sequence>
<name>A0A8T2VJW2_CERRI</name>
<dbReference type="Proteomes" id="UP000825935">
    <property type="component" value="Chromosome 1"/>
</dbReference>
<evidence type="ECO:0000256" key="1">
    <source>
        <dbReference type="SAM" id="Phobius"/>
    </source>
</evidence>
<proteinExistence type="predicted"/>
<evidence type="ECO:0000313" key="3">
    <source>
        <dbReference type="Proteomes" id="UP000825935"/>
    </source>
</evidence>
<gene>
    <name evidence="2" type="ORF">KP509_01G104500</name>
</gene>
<protein>
    <submittedName>
        <fullName evidence="2">Uncharacterized protein</fullName>
    </submittedName>
</protein>
<organism evidence="2 3">
    <name type="scientific">Ceratopteris richardii</name>
    <name type="common">Triangle waterfern</name>
    <dbReference type="NCBI Taxonomy" id="49495"/>
    <lineage>
        <taxon>Eukaryota</taxon>
        <taxon>Viridiplantae</taxon>
        <taxon>Streptophyta</taxon>
        <taxon>Embryophyta</taxon>
        <taxon>Tracheophyta</taxon>
        <taxon>Polypodiopsida</taxon>
        <taxon>Polypodiidae</taxon>
        <taxon>Polypodiales</taxon>
        <taxon>Pteridineae</taxon>
        <taxon>Pteridaceae</taxon>
        <taxon>Parkerioideae</taxon>
        <taxon>Ceratopteris</taxon>
    </lineage>
</organism>
<accession>A0A8T2VJW2</accession>